<feature type="transmembrane region" description="Helical" evidence="6">
    <location>
        <begin position="18"/>
        <end position="40"/>
    </location>
</feature>
<dbReference type="Gene3D" id="1.20.950.20">
    <property type="entry name" value="Transmembrane di-heme cytochromes, Chain C"/>
    <property type="match status" value="1"/>
</dbReference>
<dbReference type="InterPro" id="IPR016174">
    <property type="entry name" value="Di-haem_cyt_TM"/>
</dbReference>
<evidence type="ECO:0000256" key="1">
    <source>
        <dbReference type="ARBA" id="ARBA00004651"/>
    </source>
</evidence>
<evidence type="ECO:0000313" key="8">
    <source>
        <dbReference type="EMBL" id="TSE19388.1"/>
    </source>
</evidence>
<sequence>MTQAQTEAVRVWDLPTRLFHWLLAASVAGLVITGNLGGNWMTWHQRLGYAVLALLLFRLFWGLWGGRWSRFGSFLYSPATLWAYLRGRAPAEVSIGHSPLGALSVWALLLALAVQVGTGLISDDEIAFVGPLARYVESSTAYAATAWHKSTGKLIVLALVGLHVAAIGVYHWRGQALLPPMLHGDKRLPVGTPASADGARERWRAVALALLSAMLTWAIVQAELWLG</sequence>
<dbReference type="SUPFAM" id="SSF81342">
    <property type="entry name" value="Transmembrane di-heme cytochromes"/>
    <property type="match status" value="1"/>
</dbReference>
<gene>
    <name evidence="8" type="ORF">Talka_01477</name>
</gene>
<comment type="subcellular location">
    <subcellularLocation>
        <location evidence="1">Cell membrane</location>
        <topology evidence="1">Multi-pass membrane protein</topology>
    </subcellularLocation>
</comment>
<keyword evidence="4 6" id="KW-1133">Transmembrane helix</keyword>
<dbReference type="PANTHER" id="PTHR30485">
    <property type="entry name" value="NI/FE-HYDROGENASE 1 B-TYPE CYTOCHROME SUBUNIT"/>
    <property type="match status" value="1"/>
</dbReference>
<feature type="domain" description="Cytochrome b561 bacterial/Ni-hydrogenase" evidence="7">
    <location>
        <begin position="11"/>
        <end position="184"/>
    </location>
</feature>
<evidence type="ECO:0000256" key="6">
    <source>
        <dbReference type="SAM" id="Phobius"/>
    </source>
</evidence>
<dbReference type="RefSeq" id="WP_143890496.1">
    <property type="nucleotide sequence ID" value="NZ_VJNB01000007.1"/>
</dbReference>
<dbReference type="InterPro" id="IPR011577">
    <property type="entry name" value="Cyt_b561_bac/Ni-Hgenase"/>
</dbReference>
<dbReference type="Proteomes" id="UP000315736">
    <property type="component" value="Unassembled WGS sequence"/>
</dbReference>
<dbReference type="GO" id="GO:0009055">
    <property type="term" value="F:electron transfer activity"/>
    <property type="evidence" value="ECO:0007669"/>
    <property type="project" value="InterPro"/>
</dbReference>
<dbReference type="AlphaFoldDB" id="A0A554W732"/>
<dbReference type="OrthoDB" id="196472at2"/>
<evidence type="ECO:0000256" key="3">
    <source>
        <dbReference type="ARBA" id="ARBA00022692"/>
    </source>
</evidence>
<protein>
    <submittedName>
        <fullName evidence="8">CytB-hydogenase: Ni/Fe-hydrogenase, b-type cytochrome subunit</fullName>
    </submittedName>
</protein>
<dbReference type="GO" id="GO:0005886">
    <property type="term" value="C:plasma membrane"/>
    <property type="evidence" value="ECO:0007669"/>
    <property type="project" value="UniProtKB-SubCell"/>
</dbReference>
<evidence type="ECO:0000259" key="7">
    <source>
        <dbReference type="Pfam" id="PF01292"/>
    </source>
</evidence>
<dbReference type="GO" id="GO:0020037">
    <property type="term" value="F:heme binding"/>
    <property type="evidence" value="ECO:0007669"/>
    <property type="project" value="TreeGrafter"/>
</dbReference>
<keyword evidence="3 6" id="KW-0812">Transmembrane</keyword>
<comment type="caution">
    <text evidence="8">The sequence shown here is derived from an EMBL/GenBank/DDBJ whole genome shotgun (WGS) entry which is preliminary data.</text>
</comment>
<evidence type="ECO:0000313" key="9">
    <source>
        <dbReference type="Proteomes" id="UP000315736"/>
    </source>
</evidence>
<name>A0A554W732_9BURK</name>
<proteinExistence type="predicted"/>
<dbReference type="Pfam" id="PF01292">
    <property type="entry name" value="Ni_hydr_CYTB"/>
    <property type="match status" value="1"/>
</dbReference>
<keyword evidence="9" id="KW-1185">Reference proteome</keyword>
<evidence type="ECO:0000256" key="4">
    <source>
        <dbReference type="ARBA" id="ARBA00022989"/>
    </source>
</evidence>
<keyword evidence="5 6" id="KW-0472">Membrane</keyword>
<reference evidence="8 9" key="1">
    <citation type="submission" date="2019-07" db="EMBL/GenBank/DDBJ databases">
        <title>Tepidimonas alkaliphilus YIM 72238 draft genome.</title>
        <authorList>
            <person name="Da Costa M.S."/>
            <person name="Froufe H.J.C."/>
            <person name="Egas C."/>
            <person name="Albuquerque L."/>
        </authorList>
    </citation>
    <scope>NUCLEOTIDE SEQUENCE [LARGE SCALE GENOMIC DNA]</scope>
    <source>
        <strain evidence="8 9">YIM 72238</strain>
    </source>
</reference>
<feature type="transmembrane region" description="Helical" evidence="6">
    <location>
        <begin position="47"/>
        <end position="64"/>
    </location>
</feature>
<dbReference type="InterPro" id="IPR051542">
    <property type="entry name" value="Hydrogenase_cytochrome"/>
</dbReference>
<evidence type="ECO:0000256" key="5">
    <source>
        <dbReference type="ARBA" id="ARBA00023136"/>
    </source>
</evidence>
<organism evidence="8 9">
    <name type="scientific">Tepidimonas alkaliphilus</name>
    <dbReference type="NCBI Taxonomy" id="2588942"/>
    <lineage>
        <taxon>Bacteria</taxon>
        <taxon>Pseudomonadati</taxon>
        <taxon>Pseudomonadota</taxon>
        <taxon>Betaproteobacteria</taxon>
        <taxon>Burkholderiales</taxon>
        <taxon>Tepidimonas</taxon>
    </lineage>
</organism>
<evidence type="ECO:0000256" key="2">
    <source>
        <dbReference type="ARBA" id="ARBA00022475"/>
    </source>
</evidence>
<keyword evidence="2" id="KW-1003">Cell membrane</keyword>
<dbReference type="EMBL" id="VJNB01000007">
    <property type="protein sequence ID" value="TSE19388.1"/>
    <property type="molecule type" value="Genomic_DNA"/>
</dbReference>
<feature type="transmembrane region" description="Helical" evidence="6">
    <location>
        <begin position="154"/>
        <end position="172"/>
    </location>
</feature>
<dbReference type="GO" id="GO:0022904">
    <property type="term" value="P:respiratory electron transport chain"/>
    <property type="evidence" value="ECO:0007669"/>
    <property type="project" value="InterPro"/>
</dbReference>
<accession>A0A554W732</accession>
<dbReference type="PANTHER" id="PTHR30485:SF2">
    <property type="entry name" value="BLL0597 PROTEIN"/>
    <property type="match status" value="1"/>
</dbReference>